<dbReference type="EMBL" id="VRYN01000018">
    <property type="protein sequence ID" value="TYO71844.1"/>
    <property type="molecule type" value="Genomic_DNA"/>
</dbReference>
<evidence type="ECO:0000259" key="1">
    <source>
        <dbReference type="Pfam" id="PF26404"/>
    </source>
</evidence>
<dbReference type="GeneID" id="68695394"/>
<dbReference type="EMBL" id="CP038633">
    <property type="protein sequence ID" value="QCC46143.1"/>
    <property type="molecule type" value="Genomic_DNA"/>
</dbReference>
<dbReference type="RefSeq" id="WP_010890477.1">
    <property type="nucleotide sequence ID" value="NZ_VRYN01000018.1"/>
</dbReference>
<proteinExistence type="predicted"/>
<name>A0A4D6GWL0_HALS9</name>
<geneLocation type="plasmid" evidence="4">
    <name>phsal2</name>
</geneLocation>
<sequence>MSDSSESGNSRYSGILTPKDKENIQTINWGNQDSADRDARHRVRQRVLEGLNDLKLLNNYLHREDRTQIFDEFLRGDGAYHAYAFVYLGILDTFPERDADEQLDVLEDVLQRSIEIGDAQRGLVSDVSIDVDISRRNTDPQSVLDTIFEGHGTLSHLSYLMQQGEDIHLLERVLDSGETVVLDAGDDTMSITPEEAQQILDEME</sequence>
<dbReference type="Proteomes" id="UP000296216">
    <property type="component" value="Plasmid pHSAL2"/>
</dbReference>
<accession>A0A4D6GWL0</accession>
<dbReference type="InterPro" id="IPR058415">
    <property type="entry name" value="DUF8102"/>
</dbReference>
<evidence type="ECO:0000313" key="4">
    <source>
        <dbReference type="Proteomes" id="UP000296216"/>
    </source>
</evidence>
<gene>
    <name evidence="3" type="ORF">APQ99_02392</name>
    <name evidence="2" type="ORF">HBSAL_13145</name>
</gene>
<reference evidence="3 5" key="2">
    <citation type="submission" date="2019-07" db="EMBL/GenBank/DDBJ databases">
        <title>Genomic Encyclopedia of Archaeal and Bacterial Type Strains, Phase II (KMG-II): from individual species to whole genera.</title>
        <authorList>
            <person name="Goeker M."/>
        </authorList>
    </citation>
    <scope>NUCLEOTIDE SEQUENCE [LARGE SCALE GENOMIC DNA]</scope>
    <source>
        <strain evidence="3 5">DSM 3754</strain>
    </source>
</reference>
<evidence type="ECO:0000313" key="3">
    <source>
        <dbReference type="EMBL" id="TYO71844.1"/>
    </source>
</evidence>
<protein>
    <recommendedName>
        <fullName evidence="1">Domain of unknown function domain-containing protein</fullName>
    </recommendedName>
</protein>
<reference evidence="2 4" key="1">
    <citation type="journal article" date="2019" name="Microbiol. Resour. Announc.">
        <title>The Genome Sequence of the Halobacterium salinarum Type Strain Is Closely Related to That of Laboratory Strains NRC-1 and R1.</title>
        <authorList>
            <person name="Pfeiffer F."/>
            <person name="Marchfelder A."/>
            <person name="Habermann B."/>
            <person name="Dyall-Smith M.L."/>
        </authorList>
    </citation>
    <scope>NUCLEOTIDE SEQUENCE [LARGE SCALE GENOMIC DNA]</scope>
    <source>
        <strain evidence="2">91-R6</strain>
        <strain evidence="4">ATCC 33171 / DSM 3754 / JCM 8978 / NBRC 102687 / NCIMB 764 / 91-R6</strain>
        <plasmid evidence="4">phsal2</plasmid>
    </source>
</reference>
<evidence type="ECO:0000313" key="5">
    <source>
        <dbReference type="Proteomes" id="UP000323075"/>
    </source>
</evidence>
<dbReference type="Proteomes" id="UP000323075">
    <property type="component" value="Unassembled WGS sequence"/>
</dbReference>
<geneLocation type="plasmid" evidence="2">
    <name>pHSAL2</name>
</geneLocation>
<dbReference type="Pfam" id="PF26404">
    <property type="entry name" value="DUF8102"/>
    <property type="match status" value="1"/>
</dbReference>
<dbReference type="AlphaFoldDB" id="A0A4D6GWL0"/>
<feature type="domain" description="Domain of unknown function" evidence="1">
    <location>
        <begin position="15"/>
        <end position="164"/>
    </location>
</feature>
<evidence type="ECO:0000313" key="2">
    <source>
        <dbReference type="EMBL" id="QCC46143.1"/>
    </source>
</evidence>
<organism evidence="2 4">
    <name type="scientific">Halobacterium salinarum (strain ATCC 33171 / DSM 3754 / JCM 8978 / NBRC 102687 / NCIMB 764 / 91-R6)</name>
    <dbReference type="NCBI Taxonomy" id="2597657"/>
    <lineage>
        <taxon>Archaea</taxon>
        <taxon>Methanobacteriati</taxon>
        <taxon>Methanobacteriota</taxon>
        <taxon>Stenosarchaea group</taxon>
        <taxon>Halobacteria</taxon>
        <taxon>Halobacteriales</taxon>
        <taxon>Halobacteriaceae</taxon>
        <taxon>Halobacterium</taxon>
    </lineage>
</organism>
<reference evidence="2" key="3">
    <citation type="journal article" name="MicrobiologyOpen">
        <title>Whole-genome comparison between the type strain of Halobacterium salinarum (DSM 3754(T)) and the laboratory strains R1 and NRC-1.</title>
        <authorList>
            <person name="Pfeiffer F."/>
            <person name="Losensky G."/>
            <person name="Marchfelder A."/>
            <person name="Habermann B."/>
            <person name="Dyall-Smith M."/>
        </authorList>
    </citation>
    <scope>NUCLEOTIDE SEQUENCE</scope>
    <source>
        <strain evidence="2">91-R6</strain>
    </source>
</reference>
<keyword evidence="2" id="KW-0614">Plasmid</keyword>